<dbReference type="PANTHER" id="PTHR30349:SF77">
    <property type="entry name" value="TYROSINE RECOMBINASE XERC"/>
    <property type="match status" value="1"/>
</dbReference>
<dbReference type="GO" id="GO:0005737">
    <property type="term" value="C:cytoplasm"/>
    <property type="evidence" value="ECO:0007669"/>
    <property type="project" value="UniProtKB-SubCell"/>
</dbReference>
<evidence type="ECO:0000256" key="2">
    <source>
        <dbReference type="ARBA" id="ARBA00022908"/>
    </source>
</evidence>
<protein>
    <recommendedName>
        <fullName evidence="4">Tyr recombinase domain-containing protein</fullName>
    </recommendedName>
</protein>
<organism evidence="5 6">
    <name type="scientific">Acrocarpospora corrugata</name>
    <dbReference type="NCBI Taxonomy" id="35763"/>
    <lineage>
        <taxon>Bacteria</taxon>
        <taxon>Bacillati</taxon>
        <taxon>Actinomycetota</taxon>
        <taxon>Actinomycetes</taxon>
        <taxon>Streptosporangiales</taxon>
        <taxon>Streptosporangiaceae</taxon>
        <taxon>Acrocarpospora</taxon>
    </lineage>
</organism>
<evidence type="ECO:0000313" key="5">
    <source>
        <dbReference type="EMBL" id="GES05474.1"/>
    </source>
</evidence>
<keyword evidence="3" id="KW-0233">DNA recombination</keyword>
<comment type="subcellular location">
    <subcellularLocation>
        <location evidence="1">Cytoplasm</location>
    </subcellularLocation>
</comment>
<reference evidence="5 6" key="1">
    <citation type="submission" date="2019-10" db="EMBL/GenBank/DDBJ databases">
        <title>Whole genome shotgun sequence of Acrocarpospora corrugata NBRC 13972.</title>
        <authorList>
            <person name="Ichikawa N."/>
            <person name="Kimura A."/>
            <person name="Kitahashi Y."/>
            <person name="Komaki H."/>
            <person name="Oguchi A."/>
        </authorList>
    </citation>
    <scope>NUCLEOTIDE SEQUENCE [LARGE SCALE GENOMIC DNA]</scope>
    <source>
        <strain evidence="5 6">NBRC 13972</strain>
    </source>
</reference>
<sequence>MSAPGFRWLRAVEGHLSPRDRVIALIPYYAGARISEVVRLDVGDVRRSARKAELRIYGKRGKVRTLQIHPKLRPDLDQWLQERLNWPNPENNPALFLNAGGGRLSARAASGIIASITADAALEDETTAHVLRHTFATTLVRGHADLVVVAEMLGHARLETTRHYSLPTDEDKAAALNLLTIDR</sequence>
<dbReference type="RefSeq" id="WP_155341465.1">
    <property type="nucleotide sequence ID" value="NZ_BAAABN010000015.1"/>
</dbReference>
<dbReference type="OrthoDB" id="3216862at2"/>
<dbReference type="AlphaFoldDB" id="A0A5M3W9C6"/>
<evidence type="ECO:0000313" key="6">
    <source>
        <dbReference type="Proteomes" id="UP000334990"/>
    </source>
</evidence>
<dbReference type="InterPro" id="IPR011010">
    <property type="entry name" value="DNA_brk_join_enz"/>
</dbReference>
<evidence type="ECO:0000256" key="1">
    <source>
        <dbReference type="ARBA" id="ARBA00004496"/>
    </source>
</evidence>
<dbReference type="PROSITE" id="PS51898">
    <property type="entry name" value="TYR_RECOMBINASE"/>
    <property type="match status" value="1"/>
</dbReference>
<gene>
    <name evidence="5" type="ORF">Acor_75420</name>
</gene>
<dbReference type="GO" id="GO:0015074">
    <property type="term" value="P:DNA integration"/>
    <property type="evidence" value="ECO:0007669"/>
    <property type="project" value="UniProtKB-KW"/>
</dbReference>
<feature type="domain" description="Tyr recombinase" evidence="4">
    <location>
        <begin position="1"/>
        <end position="177"/>
    </location>
</feature>
<dbReference type="InterPro" id="IPR013762">
    <property type="entry name" value="Integrase-like_cat_sf"/>
</dbReference>
<dbReference type="InterPro" id="IPR002104">
    <property type="entry name" value="Integrase_catalytic"/>
</dbReference>
<dbReference type="SUPFAM" id="SSF56349">
    <property type="entry name" value="DNA breaking-rejoining enzymes"/>
    <property type="match status" value="1"/>
</dbReference>
<dbReference type="EMBL" id="BLAD01000101">
    <property type="protein sequence ID" value="GES05474.1"/>
    <property type="molecule type" value="Genomic_DNA"/>
</dbReference>
<evidence type="ECO:0000256" key="3">
    <source>
        <dbReference type="ARBA" id="ARBA00023172"/>
    </source>
</evidence>
<proteinExistence type="predicted"/>
<dbReference type="Pfam" id="PF00589">
    <property type="entry name" value="Phage_integrase"/>
    <property type="match status" value="1"/>
</dbReference>
<dbReference type="GO" id="GO:0006310">
    <property type="term" value="P:DNA recombination"/>
    <property type="evidence" value="ECO:0007669"/>
    <property type="project" value="UniProtKB-KW"/>
</dbReference>
<dbReference type="InterPro" id="IPR050090">
    <property type="entry name" value="Tyrosine_recombinase_XerCD"/>
</dbReference>
<comment type="caution">
    <text evidence="5">The sequence shown here is derived from an EMBL/GenBank/DDBJ whole genome shotgun (WGS) entry which is preliminary data.</text>
</comment>
<evidence type="ECO:0000259" key="4">
    <source>
        <dbReference type="PROSITE" id="PS51898"/>
    </source>
</evidence>
<dbReference type="Proteomes" id="UP000334990">
    <property type="component" value="Unassembled WGS sequence"/>
</dbReference>
<dbReference type="PANTHER" id="PTHR30349">
    <property type="entry name" value="PHAGE INTEGRASE-RELATED"/>
    <property type="match status" value="1"/>
</dbReference>
<keyword evidence="2" id="KW-0229">DNA integration</keyword>
<name>A0A5M3W9C6_9ACTN</name>
<keyword evidence="6" id="KW-1185">Reference proteome</keyword>
<accession>A0A5M3W9C6</accession>
<dbReference type="GO" id="GO:0003677">
    <property type="term" value="F:DNA binding"/>
    <property type="evidence" value="ECO:0007669"/>
    <property type="project" value="InterPro"/>
</dbReference>
<dbReference type="Gene3D" id="1.10.443.10">
    <property type="entry name" value="Intergrase catalytic core"/>
    <property type="match status" value="1"/>
</dbReference>